<dbReference type="SFLD" id="SFLDG01067">
    <property type="entry name" value="SPASM/twitch_domain_containing"/>
    <property type="match status" value="1"/>
</dbReference>
<dbReference type="PANTHER" id="PTHR11228:SF7">
    <property type="entry name" value="PQQA PEPTIDE CYCLASE"/>
    <property type="match status" value="1"/>
</dbReference>
<dbReference type="PROSITE" id="PS51918">
    <property type="entry name" value="RADICAL_SAM"/>
    <property type="match status" value="1"/>
</dbReference>
<dbReference type="CDD" id="cd21109">
    <property type="entry name" value="SPASM"/>
    <property type="match status" value="1"/>
</dbReference>
<dbReference type="InterPro" id="IPR007197">
    <property type="entry name" value="rSAM"/>
</dbReference>
<evidence type="ECO:0000256" key="3">
    <source>
        <dbReference type="ARBA" id="ARBA00023004"/>
    </source>
</evidence>
<dbReference type="PANTHER" id="PTHR11228">
    <property type="entry name" value="RADICAL SAM DOMAIN PROTEIN"/>
    <property type="match status" value="1"/>
</dbReference>
<evidence type="ECO:0000313" key="6">
    <source>
        <dbReference type="EMBL" id="MDE1205098.1"/>
    </source>
</evidence>
<dbReference type="SMART" id="SM00729">
    <property type="entry name" value="Elp3"/>
    <property type="match status" value="1"/>
</dbReference>
<dbReference type="InterPro" id="IPR013785">
    <property type="entry name" value="Aldolase_TIM"/>
</dbReference>
<keyword evidence="3" id="KW-0408">Iron</keyword>
<dbReference type="SUPFAM" id="SSF102114">
    <property type="entry name" value="Radical SAM enzymes"/>
    <property type="match status" value="1"/>
</dbReference>
<dbReference type="SFLD" id="SFLDG01386">
    <property type="entry name" value="main_SPASM_domain-containing"/>
    <property type="match status" value="1"/>
</dbReference>
<dbReference type="CDD" id="cd01335">
    <property type="entry name" value="Radical_SAM"/>
    <property type="match status" value="1"/>
</dbReference>
<dbReference type="GO" id="GO:0051536">
    <property type="term" value="F:iron-sulfur cluster binding"/>
    <property type="evidence" value="ECO:0007669"/>
    <property type="project" value="UniProtKB-KW"/>
</dbReference>
<dbReference type="EMBL" id="JAPZEG010000036">
    <property type="protein sequence ID" value="MDE1205098.1"/>
    <property type="molecule type" value="Genomic_DNA"/>
</dbReference>
<protein>
    <submittedName>
        <fullName evidence="6">Radical SAM protein</fullName>
    </submittedName>
</protein>
<keyword evidence="1" id="KW-0949">S-adenosyl-L-methionine</keyword>
<feature type="domain" description="Radical SAM core" evidence="5">
    <location>
        <begin position="1"/>
        <end position="213"/>
    </location>
</feature>
<evidence type="ECO:0000256" key="1">
    <source>
        <dbReference type="ARBA" id="ARBA00022691"/>
    </source>
</evidence>
<dbReference type="Gene3D" id="3.20.20.70">
    <property type="entry name" value="Aldolase class I"/>
    <property type="match status" value="1"/>
</dbReference>
<dbReference type="InterPro" id="IPR050377">
    <property type="entry name" value="Radical_SAM_PqqE_MftC-like"/>
</dbReference>
<organism evidence="6 7">
    <name type="scientific">Mediterraneibacter gnavus</name>
    <name type="common">Ruminococcus gnavus</name>
    <dbReference type="NCBI Taxonomy" id="33038"/>
    <lineage>
        <taxon>Bacteria</taxon>
        <taxon>Bacillati</taxon>
        <taxon>Bacillota</taxon>
        <taxon>Clostridia</taxon>
        <taxon>Lachnospirales</taxon>
        <taxon>Lachnospiraceae</taxon>
        <taxon>Mediterraneibacter</taxon>
    </lineage>
</organism>
<name>A0AAW6K8E7_MEDGN</name>
<dbReference type="Pfam" id="PF13186">
    <property type="entry name" value="SPASM"/>
    <property type="match status" value="1"/>
</dbReference>
<gene>
    <name evidence="6" type="ORF">O4N78_16365</name>
</gene>
<dbReference type="Pfam" id="PF04055">
    <property type="entry name" value="Radical_SAM"/>
    <property type="match status" value="1"/>
</dbReference>
<proteinExistence type="predicted"/>
<evidence type="ECO:0000256" key="4">
    <source>
        <dbReference type="ARBA" id="ARBA00023014"/>
    </source>
</evidence>
<evidence type="ECO:0000313" key="7">
    <source>
        <dbReference type="Proteomes" id="UP001149331"/>
    </source>
</evidence>
<dbReference type="InterPro" id="IPR023885">
    <property type="entry name" value="4Fe4S-binding_SPASM_dom"/>
</dbReference>
<dbReference type="RefSeq" id="WP_055168242.1">
    <property type="nucleotide sequence ID" value="NZ_CACRUU010000107.1"/>
</dbReference>
<dbReference type="InterPro" id="IPR058240">
    <property type="entry name" value="rSAM_sf"/>
</dbReference>
<keyword evidence="2" id="KW-0479">Metal-binding</keyword>
<evidence type="ECO:0000259" key="5">
    <source>
        <dbReference type="PROSITE" id="PS51918"/>
    </source>
</evidence>
<dbReference type="GO" id="GO:0003824">
    <property type="term" value="F:catalytic activity"/>
    <property type="evidence" value="ECO:0007669"/>
    <property type="project" value="InterPro"/>
</dbReference>
<reference evidence="6" key="1">
    <citation type="submission" date="2022-12" db="EMBL/GenBank/DDBJ databases">
        <title>Genome of R. gnavus strain RSHDN_120.</title>
        <authorList>
            <person name="Abdugheni R."/>
        </authorList>
    </citation>
    <scope>NUCLEOTIDE SEQUENCE</scope>
    <source>
        <strain evidence="6">RSHDN_120</strain>
    </source>
</reference>
<sequence length="291" mass="34160">MGIIGIYTTNRCNLKCKYCFAEQKKNNLDLNRVYEFIDYYDAMCSEKSNDIIITGGEPLLSEGLKELCNKLSDRFTNVALLTNGVYLTEEWMEYFQDKNIAVHISLDSITSEYHEKYRGHFAETKLAVDRMRKFSNKQIPVICMTLSYENLEQLHPMIEYAKKNNFDLDLNLISLNSTQRLSWNNATEEQIQCAIQGIDEWSSFTNRVVKGILMKKFLLNPFFSLDICFNRTHSLIIRANGDLYPCFMNNTRYFGNIYIDSFEKIIETKRKWDINKRNENCFGMECMGIYD</sequence>
<dbReference type="InterPro" id="IPR006638">
    <property type="entry name" value="Elp3/MiaA/NifB-like_rSAM"/>
</dbReference>
<keyword evidence="4" id="KW-0411">Iron-sulfur</keyword>
<dbReference type="AlphaFoldDB" id="A0AAW6K8E7"/>
<dbReference type="Proteomes" id="UP001149331">
    <property type="component" value="Unassembled WGS sequence"/>
</dbReference>
<dbReference type="GO" id="GO:0046872">
    <property type="term" value="F:metal ion binding"/>
    <property type="evidence" value="ECO:0007669"/>
    <property type="project" value="UniProtKB-KW"/>
</dbReference>
<comment type="caution">
    <text evidence="6">The sequence shown here is derived from an EMBL/GenBank/DDBJ whole genome shotgun (WGS) entry which is preliminary data.</text>
</comment>
<accession>A0AAW6K8E7</accession>
<evidence type="ECO:0000256" key="2">
    <source>
        <dbReference type="ARBA" id="ARBA00022723"/>
    </source>
</evidence>
<dbReference type="SFLD" id="SFLDS00029">
    <property type="entry name" value="Radical_SAM"/>
    <property type="match status" value="1"/>
</dbReference>